<proteinExistence type="predicted"/>
<dbReference type="InterPro" id="IPR002125">
    <property type="entry name" value="CMP_dCMP_dom"/>
</dbReference>
<comment type="caution">
    <text evidence="2">The sequence shown here is derived from an EMBL/GenBank/DDBJ whole genome shotgun (WGS) entry which is preliminary data.</text>
</comment>
<dbReference type="PANTHER" id="PTHR11079:SF162">
    <property type="entry name" value="RIBOFLAVIN BIOSYNTHESIS PROTEIN PYRD, CHLOROPLASTIC"/>
    <property type="match status" value="1"/>
</dbReference>
<evidence type="ECO:0000313" key="2">
    <source>
        <dbReference type="EMBL" id="OZM71279.1"/>
    </source>
</evidence>
<dbReference type="OrthoDB" id="9800865at2"/>
<evidence type="ECO:0000259" key="1">
    <source>
        <dbReference type="PROSITE" id="PS51747"/>
    </source>
</evidence>
<gene>
    <name evidence="2" type="ORF">CFN78_21025</name>
</gene>
<feature type="domain" description="CMP/dCMP-type deaminase" evidence="1">
    <location>
        <begin position="8"/>
        <end position="134"/>
    </location>
</feature>
<dbReference type="InParanoid" id="A0A263CZ92"/>
<keyword evidence="3" id="KW-1185">Reference proteome</keyword>
<dbReference type="InterPro" id="IPR016193">
    <property type="entry name" value="Cytidine_deaminase-like"/>
</dbReference>
<dbReference type="PROSITE" id="PS51747">
    <property type="entry name" value="CYT_DCMP_DEAMINASES_2"/>
    <property type="match status" value="1"/>
</dbReference>
<dbReference type="GO" id="GO:0008835">
    <property type="term" value="F:diaminohydroxyphosphoribosylaminopyrimidine deaminase activity"/>
    <property type="evidence" value="ECO:0007669"/>
    <property type="project" value="TreeGrafter"/>
</dbReference>
<name>A0A263CZ92_9PSEU</name>
<accession>A0A263CZ92</accession>
<dbReference type="Proteomes" id="UP000242444">
    <property type="component" value="Unassembled WGS sequence"/>
</dbReference>
<dbReference type="EMBL" id="NKYE01000014">
    <property type="protein sequence ID" value="OZM71279.1"/>
    <property type="molecule type" value="Genomic_DNA"/>
</dbReference>
<dbReference type="PANTHER" id="PTHR11079">
    <property type="entry name" value="CYTOSINE DEAMINASE FAMILY MEMBER"/>
    <property type="match status" value="1"/>
</dbReference>
<reference evidence="2 3" key="1">
    <citation type="submission" date="2017-07" db="EMBL/GenBank/DDBJ databases">
        <title>Amycolatopsis antarcticus sp. nov., isolated from the surface of an Antarcticus brown macroalga.</title>
        <authorList>
            <person name="Wang J."/>
            <person name="Leiva S."/>
            <person name="Huang J."/>
            <person name="Huang Y."/>
        </authorList>
    </citation>
    <scope>NUCLEOTIDE SEQUENCE [LARGE SCALE GENOMIC DNA]</scope>
    <source>
        <strain evidence="2 3">AU-G6</strain>
    </source>
</reference>
<dbReference type="Pfam" id="PF00383">
    <property type="entry name" value="dCMP_cyt_deam_1"/>
    <property type="match status" value="1"/>
</dbReference>
<dbReference type="SUPFAM" id="SSF53927">
    <property type="entry name" value="Cytidine deaminase-like"/>
    <property type="match status" value="1"/>
</dbReference>
<organism evidence="2 3">
    <name type="scientific">Amycolatopsis antarctica</name>
    <dbReference type="NCBI Taxonomy" id="1854586"/>
    <lineage>
        <taxon>Bacteria</taxon>
        <taxon>Bacillati</taxon>
        <taxon>Actinomycetota</taxon>
        <taxon>Actinomycetes</taxon>
        <taxon>Pseudonocardiales</taxon>
        <taxon>Pseudonocardiaceae</taxon>
        <taxon>Amycolatopsis</taxon>
    </lineage>
</organism>
<evidence type="ECO:0000313" key="3">
    <source>
        <dbReference type="Proteomes" id="UP000242444"/>
    </source>
</evidence>
<dbReference type="Gene3D" id="3.40.140.10">
    <property type="entry name" value="Cytidine Deaminase, domain 2"/>
    <property type="match status" value="1"/>
</dbReference>
<dbReference type="AlphaFoldDB" id="A0A263CZ92"/>
<sequence>MARNQVSETDRALLRQAIDLGIACPREDDAFAVGAVIVAGDGQVLATGYSRESDPHIHAEEAAIGKLAPRDPRLRRATIYTSLEPCTARTSRPVTCTQHILDAGVARIVFAWREPDPLVACNGAERLRDAGRDVVEVSEFAGLVRALNPHMPGVHL</sequence>
<protein>
    <submittedName>
        <fullName evidence="2">dCMP deaminase</fullName>
    </submittedName>
</protein>
<dbReference type="RefSeq" id="WP_094864582.1">
    <property type="nucleotide sequence ID" value="NZ_NKYE01000014.1"/>
</dbReference>